<dbReference type="GO" id="GO:0005634">
    <property type="term" value="C:nucleus"/>
    <property type="evidence" value="ECO:0007669"/>
    <property type="project" value="UniProtKB-SubCell"/>
</dbReference>
<feature type="site" description="Histone H3K4me3 binding" evidence="11">
    <location>
        <position position="303"/>
    </location>
</feature>
<keyword evidence="6 12" id="KW-0862">Zinc</keyword>
<dbReference type="GO" id="GO:0008270">
    <property type="term" value="F:zinc ion binding"/>
    <property type="evidence" value="ECO:0007669"/>
    <property type="project" value="UniProtKB-KW"/>
</dbReference>
<dbReference type="InterPro" id="IPR019786">
    <property type="entry name" value="Zinc_finger_PHD-type_CS"/>
</dbReference>
<feature type="binding site" evidence="12">
    <location>
        <position position="317"/>
    </location>
    <ligand>
        <name>Zn(2+)</name>
        <dbReference type="ChEBI" id="CHEBI:29105"/>
        <label>1</label>
    </ligand>
</feature>
<protein>
    <recommendedName>
        <fullName evidence="18">Chromatin modification-related protein</fullName>
    </recommendedName>
</protein>
<reference evidence="16" key="1">
    <citation type="submission" date="2016-06" db="EMBL/GenBank/DDBJ databases">
        <title>Draft Genome sequence of the fungus Inonotus baumii.</title>
        <authorList>
            <person name="Zhu H."/>
            <person name="Lin W."/>
        </authorList>
    </citation>
    <scope>NUCLEOTIDE SEQUENCE</scope>
    <source>
        <strain evidence="16">821</strain>
    </source>
</reference>
<dbReference type="Proteomes" id="UP000757232">
    <property type="component" value="Unassembled WGS sequence"/>
</dbReference>
<dbReference type="SMART" id="SM01408">
    <property type="entry name" value="ING"/>
    <property type="match status" value="1"/>
</dbReference>
<name>A0A9Q5HTG2_SANBA</name>
<dbReference type="InterPro" id="IPR013083">
    <property type="entry name" value="Znf_RING/FYVE/PHD"/>
</dbReference>
<dbReference type="OrthoDB" id="5411773at2759"/>
<dbReference type="PROSITE" id="PS01359">
    <property type="entry name" value="ZF_PHD_1"/>
    <property type="match status" value="1"/>
</dbReference>
<keyword evidence="7" id="KW-0156">Chromatin regulator</keyword>
<dbReference type="InterPro" id="IPR001965">
    <property type="entry name" value="Znf_PHD"/>
</dbReference>
<dbReference type="Gene3D" id="3.30.40.10">
    <property type="entry name" value="Zinc/RING finger domain, C3HC4 (zinc finger)"/>
    <property type="match status" value="1"/>
</dbReference>
<gene>
    <name evidence="16" type="ORF">A7U60_g7314</name>
</gene>
<feature type="region of interest" description="Disordered" evidence="13">
    <location>
        <begin position="188"/>
        <end position="288"/>
    </location>
</feature>
<comment type="caution">
    <text evidence="16">The sequence shown here is derived from an EMBL/GenBank/DDBJ whole genome shotgun (WGS) entry which is preliminary data.</text>
</comment>
<proteinExistence type="inferred from homology"/>
<dbReference type="SMART" id="SM00249">
    <property type="entry name" value="PHD"/>
    <property type="match status" value="1"/>
</dbReference>
<dbReference type="InterPro" id="IPR011011">
    <property type="entry name" value="Znf_FYVE_PHD"/>
</dbReference>
<evidence type="ECO:0000256" key="11">
    <source>
        <dbReference type="PIRSR" id="PIRSR628651-50"/>
    </source>
</evidence>
<evidence type="ECO:0000256" key="10">
    <source>
        <dbReference type="ARBA" id="ARBA00023242"/>
    </source>
</evidence>
<evidence type="ECO:0000256" key="12">
    <source>
        <dbReference type="PIRSR" id="PIRSR628651-51"/>
    </source>
</evidence>
<dbReference type="EMBL" id="LNZH02000208">
    <property type="protein sequence ID" value="OCB85663.1"/>
    <property type="molecule type" value="Genomic_DNA"/>
</dbReference>
<feature type="domain" description="Zinc finger PHD-type" evidence="14">
    <location>
        <begin position="292"/>
        <end position="337"/>
    </location>
</feature>
<keyword evidence="8" id="KW-0805">Transcription regulation</keyword>
<evidence type="ECO:0000256" key="9">
    <source>
        <dbReference type="ARBA" id="ARBA00023163"/>
    </source>
</evidence>
<dbReference type="Gene3D" id="6.10.140.1740">
    <property type="match status" value="1"/>
</dbReference>
<evidence type="ECO:0000256" key="13">
    <source>
        <dbReference type="SAM" id="MobiDB-lite"/>
    </source>
</evidence>
<dbReference type="AlphaFoldDB" id="A0A9Q5HTG2"/>
<dbReference type="InterPro" id="IPR024610">
    <property type="entry name" value="ING_N_histone-binding"/>
</dbReference>
<evidence type="ECO:0000259" key="15">
    <source>
        <dbReference type="SMART" id="SM01408"/>
    </source>
</evidence>
<feature type="binding site" evidence="12">
    <location>
        <position position="295"/>
    </location>
    <ligand>
        <name>Zn(2+)</name>
        <dbReference type="ChEBI" id="CHEBI:29105"/>
        <label>1</label>
    </ligand>
</feature>
<keyword evidence="10" id="KW-0539">Nucleus</keyword>
<comment type="subcellular location">
    <subcellularLocation>
        <location evidence="1">Nucleus</location>
    </subcellularLocation>
</comment>
<keyword evidence="9" id="KW-0804">Transcription</keyword>
<organism evidence="16 17">
    <name type="scientific">Sanghuangporus baumii</name>
    <name type="common">Phellinus baumii</name>
    <dbReference type="NCBI Taxonomy" id="108892"/>
    <lineage>
        <taxon>Eukaryota</taxon>
        <taxon>Fungi</taxon>
        <taxon>Dikarya</taxon>
        <taxon>Basidiomycota</taxon>
        <taxon>Agaricomycotina</taxon>
        <taxon>Agaricomycetes</taxon>
        <taxon>Hymenochaetales</taxon>
        <taxon>Hymenochaetaceae</taxon>
        <taxon>Sanghuangporus</taxon>
    </lineage>
</organism>
<evidence type="ECO:0000259" key="14">
    <source>
        <dbReference type="SMART" id="SM00249"/>
    </source>
</evidence>
<dbReference type="PANTHER" id="PTHR10333">
    <property type="entry name" value="INHIBITOR OF GROWTH PROTEIN"/>
    <property type="match status" value="1"/>
</dbReference>
<dbReference type="PANTHER" id="PTHR10333:SF103">
    <property type="entry name" value="INHIBITOR OF GROWTH PROTEIN 3"/>
    <property type="match status" value="1"/>
</dbReference>
<evidence type="ECO:0008006" key="18">
    <source>
        <dbReference type="Google" id="ProtNLM"/>
    </source>
</evidence>
<evidence type="ECO:0000256" key="1">
    <source>
        <dbReference type="ARBA" id="ARBA00004123"/>
    </source>
</evidence>
<sequence>MNTTALANQEEAAAIAAEFLSSLDNLPNEVQHLLAEIRHKESRSHELLQEVNKLTDRFFRHALRNLIPKEPRENGKEKDTKDAVVQARVASNFAELDQLAQDKIVLSERLVEALNRVSARLDHDLGKVVQLSGEQSHEQYEVRNGYVVGTLPGAPAPITLTANTTTSISAPVPRSVREVQDSLRATVTNELVASSPPPSGSGQGPQKRRRLNTGAAVAGINTNVSSRGHTPQARSRLAQQVHPSPPPQAVSSRSRRLRTPASHEEDEDNDLDADGEVDDQDESGDPEDKQLYCYCRKMSYGEMVGCDNENCPYEWFHIGCAGLKPPLPPVWYCDECLKSLGVGGSGPRKGRRKA</sequence>
<keyword evidence="17" id="KW-1185">Reference proteome</keyword>
<keyword evidence="4 12" id="KW-0479">Metal-binding</keyword>
<feature type="binding site" evidence="12">
    <location>
        <position position="320"/>
    </location>
    <ligand>
        <name>Zn(2+)</name>
        <dbReference type="ChEBI" id="CHEBI:29105"/>
        <label>1</label>
    </ligand>
</feature>
<feature type="domain" description="Inhibitor of growth protein N-terminal histone-binding" evidence="15">
    <location>
        <begin position="15"/>
        <end position="128"/>
    </location>
</feature>
<feature type="compositionally biased region" description="Polar residues" evidence="13">
    <location>
        <begin position="220"/>
        <end position="242"/>
    </location>
</feature>
<evidence type="ECO:0000256" key="6">
    <source>
        <dbReference type="ARBA" id="ARBA00022833"/>
    </source>
</evidence>
<feature type="site" description="Histone H3K4me3 binding" evidence="11">
    <location>
        <position position="315"/>
    </location>
</feature>
<evidence type="ECO:0000256" key="8">
    <source>
        <dbReference type="ARBA" id="ARBA00023015"/>
    </source>
</evidence>
<evidence type="ECO:0000313" key="16">
    <source>
        <dbReference type="EMBL" id="OCB85663.1"/>
    </source>
</evidence>
<evidence type="ECO:0000256" key="7">
    <source>
        <dbReference type="ARBA" id="ARBA00022853"/>
    </source>
</evidence>
<evidence type="ECO:0000313" key="17">
    <source>
        <dbReference type="Proteomes" id="UP000757232"/>
    </source>
</evidence>
<dbReference type="Pfam" id="PF12998">
    <property type="entry name" value="ING"/>
    <property type="match status" value="1"/>
</dbReference>
<accession>A0A9Q5HTG2</accession>
<comment type="similarity">
    <text evidence="2">Belongs to the ING family.</text>
</comment>
<keyword evidence="3" id="KW-0341">Growth regulation</keyword>
<keyword evidence="5" id="KW-0863">Zinc-finger</keyword>
<feature type="site" description="Histone H3K4me3 binding" evidence="11">
    <location>
        <position position="307"/>
    </location>
</feature>
<feature type="binding site" evidence="12">
    <location>
        <position position="306"/>
    </location>
    <ligand>
        <name>Zn(2+)</name>
        <dbReference type="ChEBI" id="CHEBI:29105"/>
        <label>2</label>
    </ligand>
</feature>
<feature type="binding site" evidence="12">
    <location>
        <position position="333"/>
    </location>
    <ligand>
        <name>Zn(2+)</name>
        <dbReference type="ChEBI" id="CHEBI:29105"/>
        <label>2</label>
    </ligand>
</feature>
<feature type="binding site" evidence="12">
    <location>
        <position position="293"/>
    </location>
    <ligand>
        <name>Zn(2+)</name>
        <dbReference type="ChEBI" id="CHEBI:29105"/>
        <label>1</label>
    </ligand>
</feature>
<feature type="site" description="Histone H3K4me3 binding" evidence="11">
    <location>
        <position position="292"/>
    </location>
</feature>
<dbReference type="GO" id="GO:0006325">
    <property type="term" value="P:chromatin organization"/>
    <property type="evidence" value="ECO:0007669"/>
    <property type="project" value="UniProtKB-KW"/>
</dbReference>
<feature type="binding site" evidence="12">
    <location>
        <position position="336"/>
    </location>
    <ligand>
        <name>Zn(2+)</name>
        <dbReference type="ChEBI" id="CHEBI:29105"/>
        <label>2</label>
    </ligand>
</feature>
<evidence type="ECO:0000256" key="4">
    <source>
        <dbReference type="ARBA" id="ARBA00022723"/>
    </source>
</evidence>
<dbReference type="CDD" id="cd15505">
    <property type="entry name" value="PHD_ING"/>
    <property type="match status" value="1"/>
</dbReference>
<evidence type="ECO:0000256" key="3">
    <source>
        <dbReference type="ARBA" id="ARBA00022604"/>
    </source>
</evidence>
<dbReference type="GO" id="GO:0000785">
    <property type="term" value="C:chromatin"/>
    <property type="evidence" value="ECO:0007669"/>
    <property type="project" value="UniProtKB-ARBA"/>
</dbReference>
<dbReference type="SUPFAM" id="SSF57903">
    <property type="entry name" value="FYVE/PHD zinc finger"/>
    <property type="match status" value="1"/>
</dbReference>
<dbReference type="CDD" id="cd16858">
    <property type="entry name" value="ING_ING3_Yng2p"/>
    <property type="match status" value="1"/>
</dbReference>
<dbReference type="InterPro" id="IPR028651">
    <property type="entry name" value="ING_fam"/>
</dbReference>
<feature type="binding site" evidence="12">
    <location>
        <position position="311"/>
    </location>
    <ligand>
        <name>Zn(2+)</name>
        <dbReference type="ChEBI" id="CHEBI:29105"/>
        <label>2</label>
    </ligand>
</feature>
<feature type="compositionally biased region" description="Acidic residues" evidence="13">
    <location>
        <begin position="264"/>
        <end position="285"/>
    </location>
</feature>
<evidence type="ECO:0000256" key="5">
    <source>
        <dbReference type="ARBA" id="ARBA00022771"/>
    </source>
</evidence>
<evidence type="ECO:0000256" key="2">
    <source>
        <dbReference type="ARBA" id="ARBA00010210"/>
    </source>
</evidence>